<gene>
    <name evidence="2" type="ORF">P3X46_012493</name>
</gene>
<sequence length="114" mass="12511">MPAPSRCTSPLRTRSSEPTNQSVAVGFTPKSKSTARGKRKAASSPPPSQTKHQPSSPPKNDTEQPSDASDEDEVAPERKNQSRLNKKRHSIPPTGVQGTLQFEDETHQTRYNAF</sequence>
<accession>A0ABQ9MAD6</accession>
<proteinExistence type="predicted"/>
<comment type="caution">
    <text evidence="2">The sequence shown here is derived from an EMBL/GenBank/DDBJ whole genome shotgun (WGS) entry which is preliminary data.</text>
</comment>
<feature type="compositionally biased region" description="Polar residues" evidence="1">
    <location>
        <begin position="1"/>
        <end position="23"/>
    </location>
</feature>
<keyword evidence="3" id="KW-1185">Reference proteome</keyword>
<name>A0ABQ9MAD6_HEVBR</name>
<evidence type="ECO:0000313" key="3">
    <source>
        <dbReference type="Proteomes" id="UP001174677"/>
    </source>
</evidence>
<organism evidence="2 3">
    <name type="scientific">Hevea brasiliensis</name>
    <name type="common">Para rubber tree</name>
    <name type="synonym">Siphonia brasiliensis</name>
    <dbReference type="NCBI Taxonomy" id="3981"/>
    <lineage>
        <taxon>Eukaryota</taxon>
        <taxon>Viridiplantae</taxon>
        <taxon>Streptophyta</taxon>
        <taxon>Embryophyta</taxon>
        <taxon>Tracheophyta</taxon>
        <taxon>Spermatophyta</taxon>
        <taxon>Magnoliopsida</taxon>
        <taxon>eudicotyledons</taxon>
        <taxon>Gunneridae</taxon>
        <taxon>Pentapetalae</taxon>
        <taxon>rosids</taxon>
        <taxon>fabids</taxon>
        <taxon>Malpighiales</taxon>
        <taxon>Euphorbiaceae</taxon>
        <taxon>Crotonoideae</taxon>
        <taxon>Micrandreae</taxon>
        <taxon>Hevea</taxon>
    </lineage>
</organism>
<protein>
    <submittedName>
        <fullName evidence="2">Uncharacterized protein</fullName>
    </submittedName>
</protein>
<evidence type="ECO:0000313" key="2">
    <source>
        <dbReference type="EMBL" id="KAJ9177256.1"/>
    </source>
</evidence>
<evidence type="ECO:0000256" key="1">
    <source>
        <dbReference type="SAM" id="MobiDB-lite"/>
    </source>
</evidence>
<reference evidence="2" key="1">
    <citation type="journal article" date="2023" name="Plant Biotechnol. J.">
        <title>Chromosome-level wild Hevea brasiliensis genome provides new tools for genomic-assisted breeding and valuable loci to elevate rubber yield.</title>
        <authorList>
            <person name="Cheng H."/>
            <person name="Song X."/>
            <person name="Hu Y."/>
            <person name="Wu T."/>
            <person name="Yang Q."/>
            <person name="An Z."/>
            <person name="Feng S."/>
            <person name="Deng Z."/>
            <person name="Wu W."/>
            <person name="Zeng X."/>
            <person name="Tu M."/>
            <person name="Wang X."/>
            <person name="Huang H."/>
        </authorList>
    </citation>
    <scope>NUCLEOTIDE SEQUENCE</scope>
    <source>
        <strain evidence="2">MT/VB/25A 57/8</strain>
    </source>
</reference>
<dbReference type="EMBL" id="JARPOI010000007">
    <property type="protein sequence ID" value="KAJ9177256.1"/>
    <property type="molecule type" value="Genomic_DNA"/>
</dbReference>
<dbReference type="Proteomes" id="UP001174677">
    <property type="component" value="Chromosome 7"/>
</dbReference>
<feature type="region of interest" description="Disordered" evidence="1">
    <location>
        <begin position="1"/>
        <end position="114"/>
    </location>
</feature>